<name>A0A9N9MSQ6_9CUCU</name>
<evidence type="ECO:0000313" key="4">
    <source>
        <dbReference type="Proteomes" id="UP001152799"/>
    </source>
</evidence>
<dbReference type="Proteomes" id="UP001152799">
    <property type="component" value="Chromosome 6"/>
</dbReference>
<feature type="compositionally biased region" description="Basic and acidic residues" evidence="1">
    <location>
        <begin position="779"/>
        <end position="793"/>
    </location>
</feature>
<feature type="compositionally biased region" description="Basic and acidic residues" evidence="1">
    <location>
        <begin position="514"/>
        <end position="529"/>
    </location>
</feature>
<dbReference type="GO" id="GO:0035102">
    <property type="term" value="C:PRC1 complex"/>
    <property type="evidence" value="ECO:0007669"/>
    <property type="project" value="TreeGrafter"/>
</dbReference>
<dbReference type="Gene3D" id="3.10.20.90">
    <property type="entry name" value="Phosphatidylinositol 3-kinase Catalytic Subunit, Chain A, domain 1"/>
    <property type="match status" value="1"/>
</dbReference>
<feature type="domain" description="RAWUL" evidence="2">
    <location>
        <begin position="133"/>
        <end position="198"/>
    </location>
</feature>
<feature type="compositionally biased region" description="Pro residues" evidence="1">
    <location>
        <begin position="904"/>
        <end position="920"/>
    </location>
</feature>
<sequence length="1068" mass="119414">MSRFKEVQNMINATIEPVIRSLTKDKKDSRRSRLDKTLQDIVYKLVPELFFREMFRRKKSYKDYPHIAARVSPEERGEDTERTIFNPQEMISLSLEYICDDSTPGAIRIPGIATDPEKNTGTFDENQDSQMKRYLHCPGMCRIEVLKKFVRNKYNVDTNQFFIDVLYKRVPLPDHYTLIDIAYIYSWQRNELMKFFFRIIDRNKAKKTDGSDSPQPQFIPRHFRRSRGERIKRQSNTNNKKTPRKSCGRASGKLSSQPGIKRETYKDIKTKTEEELEERLRGSDEENARVKMDDASESSLDRKCKSKNEQIIIGINGEDKETDKVISERVDKELKTKVPIPDSFSTTIKSELKSPIIKTEPVSPTTNKKDVDKLIVKVSKKLLDGVIPSMPVYSTPITKSFTSITINRSENVEIITKIEPVSCADGFSTGQHIIKQTIKKGPKKINSPRATIAKKTVRKKASPKKEIKIEEHTNKAPSSEVKNWLKDEKSQFLRYFNLLPKVAFRKETKLSVKKEFSESPSTPKKEFVEPMRPAGGHKRKSSSPIKNEKAKVPKMMIRKTMLQEKPTSSQRSKTLKSDSGLRSLISNCKIPSSLSITIKEGSQGDSSPTIVPPVKNFIEILKLPEDASEKSSSEIKTKFDLSKFCDNDSEQKVDEDLSEIAKSLTEKIPMSTTVSQIVGPKPQFQIPMKTNIPSKVSIQPSPVPELNKALAIPAIENLAKLNPRSPQTFQKIFEESLKKPPDNPKTAAVEVPSATDLTSTPSTSSSNKKNSVDIIASKLSKETKSEEESKDSTTPKVPIPRLSNLLGAPFSSKMVPQTVASLHSTSLGMNYTVSVGQQSPTKVMKSNGIVSPGKAESAPVVPEYKPPVSPLNELKAVKNDFKVPSPSLGSPKLPEVSSSSRSPRPAPSTPRPAPSTPRPAPSTKHSPKSSPLIKHMYAPTMFNQTPVTRPKNTAKLPKLSPKPSPTTPSTSPSPSASASQPNGYNLTPSDIVEKYNIQNLAQISASFNLNPSIIASNQLAAFQQAMLLKHFEMQNRQSWLNRNQGPLLQYEKYLQSLNSSSGHSSRPS</sequence>
<organism evidence="3 4">
    <name type="scientific">Ceutorhynchus assimilis</name>
    <name type="common">cabbage seed weevil</name>
    <dbReference type="NCBI Taxonomy" id="467358"/>
    <lineage>
        <taxon>Eukaryota</taxon>
        <taxon>Metazoa</taxon>
        <taxon>Ecdysozoa</taxon>
        <taxon>Arthropoda</taxon>
        <taxon>Hexapoda</taxon>
        <taxon>Insecta</taxon>
        <taxon>Pterygota</taxon>
        <taxon>Neoptera</taxon>
        <taxon>Endopterygota</taxon>
        <taxon>Coleoptera</taxon>
        <taxon>Polyphaga</taxon>
        <taxon>Cucujiformia</taxon>
        <taxon>Curculionidae</taxon>
        <taxon>Ceutorhynchinae</taxon>
        <taxon>Ceutorhynchus</taxon>
    </lineage>
</organism>
<dbReference type="AlphaFoldDB" id="A0A9N9MSQ6"/>
<feature type="region of interest" description="Disordered" evidence="1">
    <location>
        <begin position="206"/>
        <end position="303"/>
    </location>
</feature>
<accession>A0A9N9MSQ6</accession>
<evidence type="ECO:0000256" key="1">
    <source>
        <dbReference type="SAM" id="MobiDB-lite"/>
    </source>
</evidence>
<feature type="compositionally biased region" description="Polar residues" evidence="1">
    <location>
        <begin position="941"/>
        <end position="951"/>
    </location>
</feature>
<evidence type="ECO:0000313" key="3">
    <source>
        <dbReference type="EMBL" id="CAG9770223.1"/>
    </source>
</evidence>
<reference evidence="3" key="1">
    <citation type="submission" date="2022-01" db="EMBL/GenBank/DDBJ databases">
        <authorList>
            <person name="King R."/>
        </authorList>
    </citation>
    <scope>NUCLEOTIDE SEQUENCE</scope>
</reference>
<feature type="compositionally biased region" description="Low complexity" evidence="1">
    <location>
        <begin position="967"/>
        <end position="979"/>
    </location>
</feature>
<feature type="compositionally biased region" description="Basic and acidic residues" evidence="1">
    <location>
        <begin position="260"/>
        <end position="303"/>
    </location>
</feature>
<feature type="region of interest" description="Disordered" evidence="1">
    <location>
        <begin position="735"/>
        <end position="804"/>
    </location>
</feature>
<proteinExistence type="predicted"/>
<dbReference type="InterPro" id="IPR032443">
    <property type="entry name" value="RAWUL"/>
</dbReference>
<feature type="region of interest" description="Disordered" evidence="1">
    <location>
        <begin position="514"/>
        <end position="550"/>
    </location>
</feature>
<dbReference type="GO" id="GO:1990841">
    <property type="term" value="F:promoter-specific chromatin binding"/>
    <property type="evidence" value="ECO:0007669"/>
    <property type="project" value="TreeGrafter"/>
</dbReference>
<keyword evidence="4" id="KW-1185">Reference proteome</keyword>
<protein>
    <recommendedName>
        <fullName evidence="2">RAWUL domain-containing protein</fullName>
    </recommendedName>
</protein>
<feature type="compositionally biased region" description="Low complexity" evidence="1">
    <location>
        <begin position="758"/>
        <end position="769"/>
    </location>
</feature>
<gene>
    <name evidence="3" type="ORF">CEUTPL_LOCUS10679</name>
</gene>
<evidence type="ECO:0000259" key="2">
    <source>
        <dbReference type="Pfam" id="PF16207"/>
    </source>
</evidence>
<dbReference type="GO" id="GO:0000122">
    <property type="term" value="P:negative regulation of transcription by RNA polymerase II"/>
    <property type="evidence" value="ECO:0007669"/>
    <property type="project" value="TreeGrafter"/>
</dbReference>
<dbReference type="PANTHER" id="PTHR10825">
    <property type="entry name" value="RING FINGER DOMAIN-CONTAINING, POLYCOMB GROUP COMPONENT"/>
    <property type="match status" value="1"/>
</dbReference>
<dbReference type="OrthoDB" id="10264655at2759"/>
<dbReference type="EMBL" id="OU892282">
    <property type="protein sequence ID" value="CAG9770223.1"/>
    <property type="molecule type" value="Genomic_DNA"/>
</dbReference>
<dbReference type="PANTHER" id="PTHR10825:SF29">
    <property type="entry name" value="POLYCOMB GROUP RING FINGER PROTEIN 1"/>
    <property type="match status" value="1"/>
</dbReference>
<feature type="region of interest" description="Disordered" evidence="1">
    <location>
        <begin position="838"/>
        <end position="987"/>
    </location>
</feature>
<dbReference type="CDD" id="cd17082">
    <property type="entry name" value="RAWUL_PCGF2_like"/>
    <property type="match status" value="1"/>
</dbReference>
<dbReference type="Pfam" id="PF16207">
    <property type="entry name" value="RAWUL"/>
    <property type="match status" value="1"/>
</dbReference>